<accession>B9RY27</accession>
<proteinExistence type="predicted"/>
<keyword evidence="2" id="KW-1185">Reference proteome</keyword>
<sequence>MASHIDEHGTASWLNMHWQESKCVMLCIIYPKNTSDPETANALSCQVIYRILPITFDNSKVQYIMRFHGK</sequence>
<reference evidence="2" key="1">
    <citation type="journal article" date="2010" name="Nat. Biotechnol.">
        <title>Draft genome sequence of the oilseed species Ricinus communis.</title>
        <authorList>
            <person name="Chan A.P."/>
            <person name="Crabtree J."/>
            <person name="Zhao Q."/>
            <person name="Lorenzi H."/>
            <person name="Orvis J."/>
            <person name="Puiu D."/>
            <person name="Melake-Berhan A."/>
            <person name="Jones K.M."/>
            <person name="Redman J."/>
            <person name="Chen G."/>
            <person name="Cahoon E.B."/>
            <person name="Gedil M."/>
            <person name="Stanke M."/>
            <person name="Haas B.J."/>
            <person name="Wortman J.R."/>
            <person name="Fraser-Liggett C.M."/>
            <person name="Ravel J."/>
            <person name="Rabinowicz P.D."/>
        </authorList>
    </citation>
    <scope>NUCLEOTIDE SEQUENCE [LARGE SCALE GENOMIC DNA]</scope>
    <source>
        <strain evidence="2">cv. Hale</strain>
    </source>
</reference>
<dbReference type="Proteomes" id="UP000008311">
    <property type="component" value="Unassembled WGS sequence"/>
</dbReference>
<dbReference type="InParanoid" id="B9RY27"/>
<gene>
    <name evidence="1" type="ORF">RCOM_0814050</name>
</gene>
<dbReference type="EMBL" id="EQ973830">
    <property type="protein sequence ID" value="EEF43719.1"/>
    <property type="molecule type" value="Genomic_DNA"/>
</dbReference>
<name>B9RY27_RICCO</name>
<protein>
    <submittedName>
        <fullName evidence="1">Uncharacterized protein</fullName>
    </submittedName>
</protein>
<organism evidence="1 2">
    <name type="scientific">Ricinus communis</name>
    <name type="common">Castor bean</name>
    <dbReference type="NCBI Taxonomy" id="3988"/>
    <lineage>
        <taxon>Eukaryota</taxon>
        <taxon>Viridiplantae</taxon>
        <taxon>Streptophyta</taxon>
        <taxon>Embryophyta</taxon>
        <taxon>Tracheophyta</taxon>
        <taxon>Spermatophyta</taxon>
        <taxon>Magnoliopsida</taxon>
        <taxon>eudicotyledons</taxon>
        <taxon>Gunneridae</taxon>
        <taxon>Pentapetalae</taxon>
        <taxon>rosids</taxon>
        <taxon>fabids</taxon>
        <taxon>Malpighiales</taxon>
        <taxon>Euphorbiaceae</taxon>
        <taxon>Acalyphoideae</taxon>
        <taxon>Acalypheae</taxon>
        <taxon>Ricinus</taxon>
    </lineage>
</organism>
<evidence type="ECO:0000313" key="1">
    <source>
        <dbReference type="EMBL" id="EEF43719.1"/>
    </source>
</evidence>
<evidence type="ECO:0000313" key="2">
    <source>
        <dbReference type="Proteomes" id="UP000008311"/>
    </source>
</evidence>
<dbReference type="AlphaFoldDB" id="B9RY27"/>